<sequence>MCSYDSNSIYDTKLTSMKNDFGKYLRSLRLAKKLGLRELARVVSANVEGRGITHAYLSIIESGRNPPPRIPILHGLAAALGVPPIEMEMAASGWEIILVQDLLQANSRRTPVPDIRKLDGLSPKQVLLTLSKAYDTSPLSLNIPKCIFLDTPRPFIAFHPSTQTQRETLKKVSGKQQKLASEPSH</sequence>
<keyword evidence="4" id="KW-1185">Reference proteome</keyword>
<gene>
    <name evidence="3" type="ORF">NSPZN2_70248</name>
</gene>
<comment type="caution">
    <text evidence="3">The sequence shown here is derived from an EMBL/GenBank/DDBJ whole genome shotgun (WGS) entry which is preliminary data.</text>
</comment>
<proteinExistence type="predicted"/>
<feature type="domain" description="HTH cro/C1-type" evidence="2">
    <location>
        <begin position="25"/>
        <end position="87"/>
    </location>
</feature>
<feature type="region of interest" description="Disordered" evidence="1">
    <location>
        <begin position="166"/>
        <end position="185"/>
    </location>
</feature>
<dbReference type="InterPro" id="IPR010982">
    <property type="entry name" value="Lambda_DNA-bd_dom_sf"/>
</dbReference>
<dbReference type="EMBL" id="CAJNBJ010000020">
    <property type="protein sequence ID" value="CAE6799314.1"/>
    <property type="molecule type" value="Genomic_DNA"/>
</dbReference>
<evidence type="ECO:0000259" key="2">
    <source>
        <dbReference type="PROSITE" id="PS50943"/>
    </source>
</evidence>
<evidence type="ECO:0000256" key="1">
    <source>
        <dbReference type="SAM" id="MobiDB-lite"/>
    </source>
</evidence>
<dbReference type="PROSITE" id="PS50943">
    <property type="entry name" value="HTH_CROC1"/>
    <property type="match status" value="1"/>
</dbReference>
<dbReference type="SUPFAM" id="SSF47413">
    <property type="entry name" value="lambda repressor-like DNA-binding domains"/>
    <property type="match status" value="1"/>
</dbReference>
<organism evidence="3 4">
    <name type="scientific">Nitrospira defluvii</name>
    <dbReference type="NCBI Taxonomy" id="330214"/>
    <lineage>
        <taxon>Bacteria</taxon>
        <taxon>Pseudomonadati</taxon>
        <taxon>Nitrospirota</taxon>
        <taxon>Nitrospiria</taxon>
        <taxon>Nitrospirales</taxon>
        <taxon>Nitrospiraceae</taxon>
        <taxon>Nitrospira</taxon>
    </lineage>
</organism>
<evidence type="ECO:0000313" key="3">
    <source>
        <dbReference type="EMBL" id="CAE6799314.1"/>
    </source>
</evidence>
<evidence type="ECO:0000313" key="4">
    <source>
        <dbReference type="Proteomes" id="UP000675880"/>
    </source>
</evidence>
<dbReference type="CDD" id="cd00093">
    <property type="entry name" value="HTH_XRE"/>
    <property type="match status" value="1"/>
</dbReference>
<accession>A0ABN7MJ95</accession>
<name>A0ABN7MJ95_9BACT</name>
<reference evidence="3 4" key="1">
    <citation type="submission" date="2021-02" db="EMBL/GenBank/DDBJ databases">
        <authorList>
            <person name="Han P."/>
        </authorList>
    </citation>
    <scope>NUCLEOTIDE SEQUENCE [LARGE SCALE GENOMIC DNA]</scope>
    <source>
        <strain evidence="3">Candidatus Nitrospira sp. ZN2</strain>
    </source>
</reference>
<dbReference type="Pfam" id="PF13560">
    <property type="entry name" value="HTH_31"/>
    <property type="match status" value="1"/>
</dbReference>
<dbReference type="Proteomes" id="UP000675880">
    <property type="component" value="Unassembled WGS sequence"/>
</dbReference>
<protein>
    <submittedName>
        <fullName evidence="3">HTH cro/C1-type domain-containing protein</fullName>
    </submittedName>
</protein>
<dbReference type="Gene3D" id="1.10.260.40">
    <property type="entry name" value="lambda repressor-like DNA-binding domains"/>
    <property type="match status" value="1"/>
</dbReference>
<dbReference type="InterPro" id="IPR001387">
    <property type="entry name" value="Cro/C1-type_HTH"/>
</dbReference>
<dbReference type="SMART" id="SM00530">
    <property type="entry name" value="HTH_XRE"/>
    <property type="match status" value="1"/>
</dbReference>